<keyword evidence="5" id="KW-0735">Signal-anchor</keyword>
<evidence type="ECO:0000256" key="2">
    <source>
        <dbReference type="ARBA" id="ARBA00008124"/>
    </source>
</evidence>
<evidence type="ECO:0000256" key="3">
    <source>
        <dbReference type="ARBA" id="ARBA00022679"/>
    </source>
</evidence>
<dbReference type="Pfam" id="PF06990">
    <property type="entry name" value="Gal-3-0_sulfotr"/>
    <property type="match status" value="1"/>
</dbReference>
<dbReference type="InterPro" id="IPR009729">
    <property type="entry name" value="Gal-3-0_sulfotransfrase"/>
</dbReference>
<dbReference type="Gene3D" id="3.40.50.300">
    <property type="entry name" value="P-loop containing nucleotide triphosphate hydrolases"/>
    <property type="match status" value="1"/>
</dbReference>
<feature type="compositionally biased region" description="Polar residues" evidence="10">
    <location>
        <begin position="727"/>
        <end position="745"/>
    </location>
</feature>
<dbReference type="GO" id="GO:0009247">
    <property type="term" value="P:glycolipid biosynthetic process"/>
    <property type="evidence" value="ECO:0007669"/>
    <property type="project" value="InterPro"/>
</dbReference>
<feature type="compositionally biased region" description="Acidic residues" evidence="10">
    <location>
        <begin position="748"/>
        <end position="758"/>
    </location>
</feature>
<dbReference type="Proteomes" id="UP001054857">
    <property type="component" value="Unassembled WGS sequence"/>
</dbReference>
<evidence type="ECO:0000256" key="11">
    <source>
        <dbReference type="SAM" id="SignalP"/>
    </source>
</evidence>
<reference evidence="12 13" key="1">
    <citation type="journal article" date="2021" name="Sci. Rep.">
        <title>Genome sequencing of the multicellular alga Astrephomene provides insights into convergent evolution of germ-soma differentiation.</title>
        <authorList>
            <person name="Yamashita S."/>
            <person name="Yamamoto K."/>
            <person name="Matsuzaki R."/>
            <person name="Suzuki S."/>
            <person name="Yamaguchi H."/>
            <person name="Hirooka S."/>
            <person name="Minakuchi Y."/>
            <person name="Miyagishima S."/>
            <person name="Kawachi M."/>
            <person name="Toyoda A."/>
            <person name="Nozaki H."/>
        </authorList>
    </citation>
    <scope>NUCLEOTIDE SEQUENCE [LARGE SCALE GENOMIC DNA]</scope>
    <source>
        <strain evidence="12 13">NIES-4017</strain>
    </source>
</reference>
<name>A0AAD3DNA4_9CHLO</name>
<dbReference type="InterPro" id="IPR027417">
    <property type="entry name" value="P-loop_NTPase"/>
</dbReference>
<sequence length="771" mass="80850">MVGLQVVVSALLLVAYHAAAASSGPILTDFNCRKIAFYKTHKTGSTTVGGIMFRAAVHANMSIYTTKSHYVTVGYRETAHLMGKTDMVLRHIRYSAASNWHLATRSFYSRALGTSDYGFLTVLRNPVDRYVSDFYYFVEPEARAAGRPLTLSAHVEAGAGANRMAGEFGLLQQQRGSGSGGRGGEGGGEQQVLEFAAGEMHTDGLYLPVELLDYGLALLGARCGWALEQLLYLPVNSNTAGAERYGNVKLAARPNMEELAAQEPELLTRIARLNSLDAVLYGAAQGLMLGRLAVGGAAAAAGVMGAAVRLTAARKRLEAECRTLTSRWRLNNSTEGTAAAAGRTAALASEEVQLAGVCSWYSLVDSVYEKLPNDKTGYVTPETLVPYGAVGLSAAPPSWPVVGEVLRAAQRHLAVAADPSVSYYHTLVAVRVRPPTPAEAEELYGISGGGAGNGGGGDAAEDAVLAAAVRVWTQHHAAEGADHLVFCVDGGGDMTSGVRVEVVRQSAAAALAGSSLTGYTTFEVTACDGGDHDAGGGGGESGGSGLESSSTLLGDLVSRSRWSTELPGLSYFLHGNRGTVRSVLLSYEVAVPAAGGICAPTVPWRVESEGSGEGRQRRRRRLVAAEQGTDEDLEGGEEDGGASSDEGDDSSSRQPSECIRLPCTPGVTGSQPALPCTILRSLPLLGLKRTFSSNGRTELPYGKTKVPYKLSSSSPSSYNGFEEYRLQVSQLLPASGADEQQQQRAEQPGDDVGDDEGEGGGNAGSRDEERG</sequence>
<comment type="similarity">
    <text evidence="2">Belongs to the galactose-3-O-sulfotransferase family.</text>
</comment>
<feature type="compositionally biased region" description="Basic and acidic residues" evidence="10">
    <location>
        <begin position="606"/>
        <end position="615"/>
    </location>
</feature>
<keyword evidence="11" id="KW-0732">Signal</keyword>
<keyword evidence="3" id="KW-0808">Transferase</keyword>
<keyword evidence="9" id="KW-0325">Glycoprotein</keyword>
<evidence type="ECO:0000313" key="12">
    <source>
        <dbReference type="EMBL" id="GFR45026.1"/>
    </source>
</evidence>
<keyword evidence="8" id="KW-0472">Membrane</keyword>
<dbReference type="GO" id="GO:0000139">
    <property type="term" value="C:Golgi membrane"/>
    <property type="evidence" value="ECO:0007669"/>
    <property type="project" value="UniProtKB-SubCell"/>
</dbReference>
<keyword evidence="13" id="KW-1185">Reference proteome</keyword>
<evidence type="ECO:0000256" key="4">
    <source>
        <dbReference type="ARBA" id="ARBA00022692"/>
    </source>
</evidence>
<feature type="compositionally biased region" description="Acidic residues" evidence="10">
    <location>
        <begin position="628"/>
        <end position="649"/>
    </location>
</feature>
<accession>A0AAD3DNA4</accession>
<dbReference type="AlphaFoldDB" id="A0AAD3DNA4"/>
<dbReference type="PANTHER" id="PTHR14647">
    <property type="entry name" value="GALACTOSE-3-O-SULFOTRANSFERASE"/>
    <property type="match status" value="1"/>
</dbReference>
<organism evidence="12 13">
    <name type="scientific">Astrephomene gubernaculifera</name>
    <dbReference type="NCBI Taxonomy" id="47775"/>
    <lineage>
        <taxon>Eukaryota</taxon>
        <taxon>Viridiplantae</taxon>
        <taxon>Chlorophyta</taxon>
        <taxon>core chlorophytes</taxon>
        <taxon>Chlorophyceae</taxon>
        <taxon>CS clade</taxon>
        <taxon>Chlamydomonadales</taxon>
        <taxon>Astrephomenaceae</taxon>
        <taxon>Astrephomene</taxon>
    </lineage>
</organism>
<evidence type="ECO:0000256" key="8">
    <source>
        <dbReference type="ARBA" id="ARBA00023136"/>
    </source>
</evidence>
<feature type="chain" id="PRO_5041901397" description="Sulfotransferase" evidence="11">
    <location>
        <begin position="22"/>
        <end position="771"/>
    </location>
</feature>
<evidence type="ECO:0000256" key="6">
    <source>
        <dbReference type="ARBA" id="ARBA00022989"/>
    </source>
</evidence>
<feature type="compositionally biased region" description="Gly residues" evidence="10">
    <location>
        <begin position="535"/>
        <end position="545"/>
    </location>
</feature>
<feature type="region of interest" description="Disordered" evidence="10">
    <location>
        <begin position="531"/>
        <end position="550"/>
    </location>
</feature>
<feature type="region of interest" description="Disordered" evidence="10">
    <location>
        <begin position="692"/>
        <end position="771"/>
    </location>
</feature>
<evidence type="ECO:0000256" key="9">
    <source>
        <dbReference type="ARBA" id="ARBA00023180"/>
    </source>
</evidence>
<feature type="region of interest" description="Disordered" evidence="10">
    <location>
        <begin position="604"/>
        <end position="672"/>
    </location>
</feature>
<protein>
    <recommendedName>
        <fullName evidence="14">Sulfotransferase</fullName>
    </recommendedName>
</protein>
<evidence type="ECO:0000256" key="7">
    <source>
        <dbReference type="ARBA" id="ARBA00023034"/>
    </source>
</evidence>
<gene>
    <name evidence="12" type="ORF">Agub_g6337</name>
</gene>
<evidence type="ECO:0008006" key="14">
    <source>
        <dbReference type="Google" id="ProtNLM"/>
    </source>
</evidence>
<evidence type="ECO:0000313" key="13">
    <source>
        <dbReference type="Proteomes" id="UP001054857"/>
    </source>
</evidence>
<proteinExistence type="inferred from homology"/>
<keyword evidence="6" id="KW-1133">Transmembrane helix</keyword>
<dbReference type="PANTHER" id="PTHR14647:SF87">
    <property type="entry name" value="PUTATIVE-RELATED"/>
    <property type="match status" value="1"/>
</dbReference>
<dbReference type="SUPFAM" id="SSF52540">
    <property type="entry name" value="P-loop containing nucleoside triphosphate hydrolases"/>
    <property type="match status" value="1"/>
</dbReference>
<evidence type="ECO:0000256" key="10">
    <source>
        <dbReference type="SAM" id="MobiDB-lite"/>
    </source>
</evidence>
<feature type="non-terminal residue" evidence="12">
    <location>
        <position position="771"/>
    </location>
</feature>
<keyword evidence="7" id="KW-0333">Golgi apparatus</keyword>
<keyword evidence="4" id="KW-0812">Transmembrane</keyword>
<dbReference type="EMBL" id="BMAR01000009">
    <property type="protein sequence ID" value="GFR45026.1"/>
    <property type="molecule type" value="Genomic_DNA"/>
</dbReference>
<comment type="caution">
    <text evidence="12">The sequence shown here is derived from an EMBL/GenBank/DDBJ whole genome shotgun (WGS) entry which is preliminary data.</text>
</comment>
<comment type="subcellular location">
    <subcellularLocation>
        <location evidence="1">Golgi apparatus membrane</location>
        <topology evidence="1">Single-pass type II membrane protein</topology>
    </subcellularLocation>
</comment>
<dbReference type="GO" id="GO:0001733">
    <property type="term" value="F:galactosylceramide sulfotransferase activity"/>
    <property type="evidence" value="ECO:0007669"/>
    <property type="project" value="InterPro"/>
</dbReference>
<evidence type="ECO:0000256" key="5">
    <source>
        <dbReference type="ARBA" id="ARBA00022968"/>
    </source>
</evidence>
<feature type="signal peptide" evidence="11">
    <location>
        <begin position="1"/>
        <end position="21"/>
    </location>
</feature>
<evidence type="ECO:0000256" key="1">
    <source>
        <dbReference type="ARBA" id="ARBA00004323"/>
    </source>
</evidence>